<dbReference type="EMBL" id="JRMW01000033">
    <property type="protein sequence ID" value="KGF04203.1"/>
    <property type="molecule type" value="Genomic_DNA"/>
</dbReference>
<protein>
    <submittedName>
        <fullName evidence="2">Hydrolase</fullName>
    </submittedName>
</protein>
<dbReference type="InterPro" id="IPR029058">
    <property type="entry name" value="AB_hydrolase_fold"/>
</dbReference>
<comment type="caution">
    <text evidence="2">The sequence shown here is derived from an EMBL/GenBank/DDBJ whole genome shotgun (WGS) entry which is preliminary data.</text>
</comment>
<dbReference type="SUPFAM" id="SSF53474">
    <property type="entry name" value="alpha/beta-Hydrolases"/>
    <property type="match status" value="1"/>
</dbReference>
<dbReference type="eggNOG" id="COG0596">
    <property type="taxonomic scope" value="Bacteria"/>
</dbReference>
<dbReference type="PANTHER" id="PTHR43433:SF5">
    <property type="entry name" value="AB HYDROLASE-1 DOMAIN-CONTAINING PROTEIN"/>
    <property type="match status" value="1"/>
</dbReference>
<sequence>MGNEIILKDKTRIYYKEYGSGEDLFLLHGNDGDMTYFEYQIGYLSKYFHLILIDFRDHGFSTNTKGRLDFDLLANDLNEVFDQMGIKKANLLGFSDGANLCLIFNKLFPDKINKMILNAPNARFKGITFPAKVIMVLENILWSILPFFKRNKRVANLLLTDLKIDIKDLRNIDKDTLILVGSRDLIRISHIKKIARNIKNSRLVIIKNKGHRLARTSPEIFNKLVYEFLKGDL</sequence>
<organism evidence="2 3">
    <name type="scientific">Anaerococcus lactolyticus S7-1-13</name>
    <dbReference type="NCBI Taxonomy" id="1284686"/>
    <lineage>
        <taxon>Bacteria</taxon>
        <taxon>Bacillati</taxon>
        <taxon>Bacillota</taxon>
        <taxon>Tissierellia</taxon>
        <taxon>Tissierellales</taxon>
        <taxon>Peptoniphilaceae</taxon>
        <taxon>Anaerococcus</taxon>
    </lineage>
</organism>
<keyword evidence="2" id="KW-0378">Hydrolase</keyword>
<gene>
    <name evidence="2" type="ORF">HMPREF1630_05265</name>
</gene>
<dbReference type="OrthoDB" id="9776303at2"/>
<dbReference type="GO" id="GO:0016787">
    <property type="term" value="F:hydrolase activity"/>
    <property type="evidence" value="ECO:0007669"/>
    <property type="project" value="UniProtKB-KW"/>
</dbReference>
<evidence type="ECO:0000313" key="3">
    <source>
        <dbReference type="Proteomes" id="UP000029579"/>
    </source>
</evidence>
<dbReference type="Pfam" id="PF00561">
    <property type="entry name" value="Abhydrolase_1"/>
    <property type="match status" value="1"/>
</dbReference>
<name>A0A095X2W7_9FIRM</name>
<feature type="domain" description="AB hydrolase-1" evidence="1">
    <location>
        <begin position="24"/>
        <end position="121"/>
    </location>
</feature>
<dbReference type="RefSeq" id="WP_037327671.1">
    <property type="nucleotide sequence ID" value="NZ_JRMW01000033.1"/>
</dbReference>
<dbReference type="AlphaFoldDB" id="A0A095X2W7"/>
<dbReference type="Proteomes" id="UP000029579">
    <property type="component" value="Unassembled WGS sequence"/>
</dbReference>
<dbReference type="InterPro" id="IPR000073">
    <property type="entry name" value="AB_hydrolase_1"/>
</dbReference>
<dbReference type="InterPro" id="IPR050471">
    <property type="entry name" value="AB_hydrolase"/>
</dbReference>
<accession>A0A095X2W7</accession>
<reference evidence="2 3" key="1">
    <citation type="submission" date="2014-07" db="EMBL/GenBank/DDBJ databases">
        <authorList>
            <person name="McCorrison J."/>
            <person name="Sanka R."/>
            <person name="Torralba M."/>
            <person name="Gillis M."/>
            <person name="Haft D.H."/>
            <person name="Methe B."/>
            <person name="Sutton G."/>
            <person name="Nelson K.E."/>
        </authorList>
    </citation>
    <scope>NUCLEOTIDE SEQUENCE [LARGE SCALE GENOMIC DNA]</scope>
    <source>
        <strain evidence="2 3">S7-1-13</strain>
    </source>
</reference>
<dbReference type="PANTHER" id="PTHR43433">
    <property type="entry name" value="HYDROLASE, ALPHA/BETA FOLD FAMILY PROTEIN"/>
    <property type="match status" value="1"/>
</dbReference>
<evidence type="ECO:0000313" key="2">
    <source>
        <dbReference type="EMBL" id="KGF04203.1"/>
    </source>
</evidence>
<dbReference type="Gene3D" id="3.40.50.1820">
    <property type="entry name" value="alpha/beta hydrolase"/>
    <property type="match status" value="1"/>
</dbReference>
<evidence type="ECO:0000259" key="1">
    <source>
        <dbReference type="Pfam" id="PF00561"/>
    </source>
</evidence>
<proteinExistence type="predicted"/>